<proteinExistence type="predicted"/>
<protein>
    <submittedName>
        <fullName evidence="1">Uncharacterized protein</fullName>
    </submittedName>
</protein>
<comment type="caution">
    <text evidence="1">The sequence shown here is derived from an EMBL/GenBank/DDBJ whole genome shotgun (WGS) entry which is preliminary data.</text>
</comment>
<dbReference type="OrthoDB" id="527344at2759"/>
<name>A0A9D5CN14_9LILI</name>
<dbReference type="AlphaFoldDB" id="A0A9D5CN14"/>
<gene>
    <name evidence="1" type="ORF">J5N97_018356</name>
</gene>
<reference evidence="1" key="2">
    <citation type="journal article" date="2022" name="Hortic Res">
        <title>The genome of Dioscorea zingiberensis sheds light on the biosynthesis, origin and evolution of the medicinally important diosgenin saponins.</title>
        <authorList>
            <person name="Li Y."/>
            <person name="Tan C."/>
            <person name="Li Z."/>
            <person name="Guo J."/>
            <person name="Li S."/>
            <person name="Chen X."/>
            <person name="Wang C."/>
            <person name="Dai X."/>
            <person name="Yang H."/>
            <person name="Song W."/>
            <person name="Hou L."/>
            <person name="Xu J."/>
            <person name="Tong Z."/>
            <person name="Xu A."/>
            <person name="Yuan X."/>
            <person name="Wang W."/>
            <person name="Yang Q."/>
            <person name="Chen L."/>
            <person name="Sun Z."/>
            <person name="Wang K."/>
            <person name="Pan B."/>
            <person name="Chen J."/>
            <person name="Bao Y."/>
            <person name="Liu F."/>
            <person name="Qi X."/>
            <person name="Gang D.R."/>
            <person name="Wen J."/>
            <person name="Li J."/>
        </authorList>
    </citation>
    <scope>NUCLEOTIDE SEQUENCE</scope>
    <source>
        <strain evidence="1">Dzin_1.0</strain>
    </source>
</reference>
<keyword evidence="2" id="KW-1185">Reference proteome</keyword>
<organism evidence="1 2">
    <name type="scientific">Dioscorea zingiberensis</name>
    <dbReference type="NCBI Taxonomy" id="325984"/>
    <lineage>
        <taxon>Eukaryota</taxon>
        <taxon>Viridiplantae</taxon>
        <taxon>Streptophyta</taxon>
        <taxon>Embryophyta</taxon>
        <taxon>Tracheophyta</taxon>
        <taxon>Spermatophyta</taxon>
        <taxon>Magnoliopsida</taxon>
        <taxon>Liliopsida</taxon>
        <taxon>Dioscoreales</taxon>
        <taxon>Dioscoreaceae</taxon>
        <taxon>Dioscorea</taxon>
    </lineage>
</organism>
<accession>A0A9D5CN14</accession>
<evidence type="ECO:0000313" key="2">
    <source>
        <dbReference type="Proteomes" id="UP001085076"/>
    </source>
</evidence>
<evidence type="ECO:0000313" key="1">
    <source>
        <dbReference type="EMBL" id="KAJ0976391.1"/>
    </source>
</evidence>
<dbReference type="Proteomes" id="UP001085076">
    <property type="component" value="Miscellaneous, Linkage group lg04"/>
</dbReference>
<sequence>MLAEKEKLRGCLIKLIVKTIEDRFAPATLWSAKPLKDGILVVTFPLLELAREIEQMCEIKLLGFFVHFAPWTADLDSSEKAFGELRWISGHRLPLLCQNRDTVVRILKPVGDLVYLNGQGDLFVNQLQIMKHLKLKAFRTHHVIPSQGYLNHSMKQKLKLEYAGNLHRDIT</sequence>
<dbReference type="EMBL" id="JAGGNH010000004">
    <property type="protein sequence ID" value="KAJ0976391.1"/>
    <property type="molecule type" value="Genomic_DNA"/>
</dbReference>
<reference evidence="1" key="1">
    <citation type="submission" date="2021-03" db="EMBL/GenBank/DDBJ databases">
        <authorList>
            <person name="Li Z."/>
            <person name="Yang C."/>
        </authorList>
    </citation>
    <scope>NUCLEOTIDE SEQUENCE</scope>
    <source>
        <strain evidence="1">Dzin_1.0</strain>
        <tissue evidence="1">Leaf</tissue>
    </source>
</reference>